<dbReference type="PANTHER" id="PTHR46313">
    <property type="match status" value="1"/>
</dbReference>
<name>A0A4S4ENK7_CAMSN</name>
<gene>
    <name evidence="1" type="ORF">TEA_023050</name>
</gene>
<dbReference type="SUPFAM" id="SSF51905">
    <property type="entry name" value="FAD/NAD(P)-binding domain"/>
    <property type="match status" value="1"/>
</dbReference>
<dbReference type="InterPro" id="IPR045892">
    <property type="entry name" value="CrtISO-like"/>
</dbReference>
<dbReference type="PANTHER" id="PTHR46313:SF3">
    <property type="entry name" value="PROLYCOPENE ISOMERASE, CHLOROPLASTIC"/>
    <property type="match status" value="1"/>
</dbReference>
<protein>
    <submittedName>
        <fullName evidence="1">Uncharacterized protein</fullName>
    </submittedName>
</protein>
<organism evidence="1 2">
    <name type="scientific">Camellia sinensis var. sinensis</name>
    <name type="common">China tea</name>
    <dbReference type="NCBI Taxonomy" id="542762"/>
    <lineage>
        <taxon>Eukaryota</taxon>
        <taxon>Viridiplantae</taxon>
        <taxon>Streptophyta</taxon>
        <taxon>Embryophyta</taxon>
        <taxon>Tracheophyta</taxon>
        <taxon>Spermatophyta</taxon>
        <taxon>Magnoliopsida</taxon>
        <taxon>eudicotyledons</taxon>
        <taxon>Gunneridae</taxon>
        <taxon>Pentapetalae</taxon>
        <taxon>asterids</taxon>
        <taxon>Ericales</taxon>
        <taxon>Theaceae</taxon>
        <taxon>Camellia</taxon>
    </lineage>
</organism>
<dbReference type="GO" id="GO:0016116">
    <property type="term" value="P:carotenoid metabolic process"/>
    <property type="evidence" value="ECO:0007669"/>
    <property type="project" value="InterPro"/>
</dbReference>
<sequence>MDEPDRDEIDRRAVRDDRRAVRDDQLFATIGDLFERIGELFKTIGELLLLLLRGCVEFVDDRRAASPPPSRTIGELLLLLLHGCAIDGLYCVGDSCFPGQGVIVVAFSGVMRAHRVAADIGLEKNSPILDAALLRLLGWLRALA</sequence>
<dbReference type="Proteomes" id="UP000306102">
    <property type="component" value="Unassembled WGS sequence"/>
</dbReference>
<keyword evidence="2" id="KW-1185">Reference proteome</keyword>
<dbReference type="STRING" id="542762.A0A4S4ENK7"/>
<dbReference type="InterPro" id="IPR036188">
    <property type="entry name" value="FAD/NAD-bd_sf"/>
</dbReference>
<comment type="caution">
    <text evidence="1">The sequence shown here is derived from an EMBL/GenBank/DDBJ whole genome shotgun (WGS) entry which is preliminary data.</text>
</comment>
<proteinExistence type="predicted"/>
<evidence type="ECO:0000313" key="2">
    <source>
        <dbReference type="Proteomes" id="UP000306102"/>
    </source>
</evidence>
<dbReference type="AlphaFoldDB" id="A0A4S4ENK7"/>
<evidence type="ECO:0000313" key="1">
    <source>
        <dbReference type="EMBL" id="THG18280.1"/>
    </source>
</evidence>
<dbReference type="EMBL" id="SDRB02003161">
    <property type="protein sequence ID" value="THG18280.1"/>
    <property type="molecule type" value="Genomic_DNA"/>
</dbReference>
<accession>A0A4S4ENK7</accession>
<reference evidence="1 2" key="1">
    <citation type="journal article" date="2018" name="Proc. Natl. Acad. Sci. U.S.A.">
        <title>Draft genome sequence of Camellia sinensis var. sinensis provides insights into the evolution of the tea genome and tea quality.</title>
        <authorList>
            <person name="Wei C."/>
            <person name="Yang H."/>
            <person name="Wang S."/>
            <person name="Zhao J."/>
            <person name="Liu C."/>
            <person name="Gao L."/>
            <person name="Xia E."/>
            <person name="Lu Y."/>
            <person name="Tai Y."/>
            <person name="She G."/>
            <person name="Sun J."/>
            <person name="Cao H."/>
            <person name="Tong W."/>
            <person name="Gao Q."/>
            <person name="Li Y."/>
            <person name="Deng W."/>
            <person name="Jiang X."/>
            <person name="Wang W."/>
            <person name="Chen Q."/>
            <person name="Zhang S."/>
            <person name="Li H."/>
            <person name="Wu J."/>
            <person name="Wang P."/>
            <person name="Li P."/>
            <person name="Shi C."/>
            <person name="Zheng F."/>
            <person name="Jian J."/>
            <person name="Huang B."/>
            <person name="Shan D."/>
            <person name="Shi M."/>
            <person name="Fang C."/>
            <person name="Yue Y."/>
            <person name="Li F."/>
            <person name="Li D."/>
            <person name="Wei S."/>
            <person name="Han B."/>
            <person name="Jiang C."/>
            <person name="Yin Y."/>
            <person name="Xia T."/>
            <person name="Zhang Z."/>
            <person name="Bennetzen J.L."/>
            <person name="Zhao S."/>
            <person name="Wan X."/>
        </authorList>
    </citation>
    <scope>NUCLEOTIDE SEQUENCE [LARGE SCALE GENOMIC DNA]</scope>
    <source>
        <strain evidence="2">cv. Shuchazao</strain>
        <tissue evidence="1">Leaf</tissue>
    </source>
</reference>